<evidence type="ECO:0000256" key="1">
    <source>
        <dbReference type="ARBA" id="ARBA00022491"/>
    </source>
</evidence>
<evidence type="ECO:0000256" key="3">
    <source>
        <dbReference type="ARBA" id="ARBA00023125"/>
    </source>
</evidence>
<dbReference type="InterPro" id="IPR010982">
    <property type="entry name" value="Lambda_DNA-bd_dom_sf"/>
</dbReference>
<dbReference type="RefSeq" id="WP_013104122.1">
    <property type="nucleotide sequence ID" value="NZ_CP037939.1"/>
</dbReference>
<organism evidence="7 8">
    <name type="scientific">Leuconostoc kimchii</name>
    <dbReference type="NCBI Taxonomy" id="136609"/>
    <lineage>
        <taxon>Bacteria</taxon>
        <taxon>Bacillati</taxon>
        <taxon>Bacillota</taxon>
        <taxon>Bacilli</taxon>
        <taxon>Lactobacillales</taxon>
        <taxon>Lactobacillaceae</taxon>
        <taxon>Leuconostoc</taxon>
    </lineage>
</organism>
<keyword evidence="8" id="KW-1185">Reference proteome</keyword>
<sequence>MNDVARIAGVSRGSVSNYINGQKTRPDTQIKIEKAIKALNYVPNATARALKTSRSNYVIFIIPTVNTPFFSELSYHVQLELKKFGYKMILCNSNSEPTEELEYIQMANTQKVAGIITMSYADVADLVSPNIALVSIEKKVSDNFPMVISDNYQGGKLAAQKLHDSGAKHLLFASKSPIKDISSVRQQGFVDYCTENNLTYDTFLSRDIPNFIDDFRDFILENKSDHAFKYDGVFSDSDEYANAFWHILLQYDINVPADVQIIGFDAARTYQRQPTFLSAIRQPIEKIASEAVTRLLLQLPHPEQHSQKNSVTVLPVTFQQGVTTKTDRH</sequence>
<dbReference type="PROSITE" id="PS50943">
    <property type="entry name" value="HTH_CROC1"/>
    <property type="match status" value="1"/>
</dbReference>
<keyword evidence="4" id="KW-0804">Transcription</keyword>
<dbReference type="InterPro" id="IPR000843">
    <property type="entry name" value="HTH_LacI"/>
</dbReference>
<dbReference type="GO" id="GO:0003677">
    <property type="term" value="F:DNA binding"/>
    <property type="evidence" value="ECO:0007669"/>
    <property type="project" value="UniProtKB-KW"/>
</dbReference>
<dbReference type="InterPro" id="IPR028082">
    <property type="entry name" value="Peripla_BP_I"/>
</dbReference>
<evidence type="ECO:0000256" key="2">
    <source>
        <dbReference type="ARBA" id="ARBA00023015"/>
    </source>
</evidence>
<dbReference type="Gene3D" id="3.40.50.2300">
    <property type="match status" value="2"/>
</dbReference>
<protein>
    <submittedName>
        <fullName evidence="7">LacI family DNA-binding transcriptional regulator</fullName>
    </submittedName>
</protein>
<keyword evidence="3 7" id="KW-0238">DNA-binding</keyword>
<proteinExistence type="predicted"/>
<name>A0ABX5SM50_9LACO</name>
<feature type="domain" description="HTH lacI-type" evidence="5">
    <location>
        <begin position="1"/>
        <end position="52"/>
    </location>
</feature>
<evidence type="ECO:0000313" key="8">
    <source>
        <dbReference type="Proteomes" id="UP000295756"/>
    </source>
</evidence>
<dbReference type="InterPro" id="IPR001387">
    <property type="entry name" value="Cro/C1-type_HTH"/>
</dbReference>
<evidence type="ECO:0000313" key="7">
    <source>
        <dbReference type="EMBL" id="QBR48451.1"/>
    </source>
</evidence>
<keyword evidence="1" id="KW-0678">Repressor</keyword>
<dbReference type="InterPro" id="IPR046335">
    <property type="entry name" value="LacI/GalR-like_sensor"/>
</dbReference>
<keyword evidence="2" id="KW-0805">Transcription regulation</keyword>
<reference evidence="7 8" key="1">
    <citation type="submission" date="2019-03" db="EMBL/GenBank/DDBJ databases">
        <title>Complete Genome Sequence of Leuconostoc kimchii strain NKJ218 Isolated from Homemade Kimchi.</title>
        <authorList>
            <person name="Jung J.Y."/>
            <person name="Jin H.M."/>
            <person name="Jung J.-W."/>
            <person name="Lee S.-Y."/>
            <person name="Ryu B.-G."/>
            <person name="Han S.-S."/>
            <person name="Kang H.K."/>
            <person name="Choi H.W."/>
            <person name="Chung E.J."/>
            <person name="Choi K.-M."/>
        </authorList>
    </citation>
    <scope>NUCLEOTIDE SEQUENCE [LARGE SCALE GENOMIC DNA]</scope>
    <source>
        <strain evidence="7 8">NKJ218</strain>
    </source>
</reference>
<evidence type="ECO:0000259" key="6">
    <source>
        <dbReference type="PROSITE" id="PS50943"/>
    </source>
</evidence>
<dbReference type="EMBL" id="CP037939">
    <property type="protein sequence ID" value="QBR48451.1"/>
    <property type="molecule type" value="Genomic_DNA"/>
</dbReference>
<evidence type="ECO:0000256" key="4">
    <source>
        <dbReference type="ARBA" id="ARBA00023163"/>
    </source>
</evidence>
<gene>
    <name evidence="7" type="ORF">EW139_05830</name>
</gene>
<evidence type="ECO:0000259" key="5">
    <source>
        <dbReference type="PROSITE" id="PS50932"/>
    </source>
</evidence>
<dbReference type="PANTHER" id="PTHR30146:SF95">
    <property type="entry name" value="RIBOSE OPERON REPRESSOR"/>
    <property type="match status" value="1"/>
</dbReference>
<dbReference type="Proteomes" id="UP000295756">
    <property type="component" value="Chromosome"/>
</dbReference>
<accession>A0ABX5SM50</accession>
<dbReference type="SMART" id="SM00354">
    <property type="entry name" value="HTH_LACI"/>
    <property type="match status" value="1"/>
</dbReference>
<dbReference type="SUPFAM" id="SSF47413">
    <property type="entry name" value="lambda repressor-like DNA-binding domains"/>
    <property type="match status" value="1"/>
</dbReference>
<dbReference type="CDD" id="cd06291">
    <property type="entry name" value="PBP1_Qymf-like"/>
    <property type="match status" value="1"/>
</dbReference>
<dbReference type="CDD" id="cd01392">
    <property type="entry name" value="HTH_LacI"/>
    <property type="match status" value="1"/>
</dbReference>
<dbReference type="PROSITE" id="PS50932">
    <property type="entry name" value="HTH_LACI_2"/>
    <property type="match status" value="1"/>
</dbReference>
<feature type="domain" description="HTH cro/C1-type" evidence="6">
    <location>
        <begin position="3"/>
        <end position="42"/>
    </location>
</feature>
<dbReference type="Pfam" id="PF13377">
    <property type="entry name" value="Peripla_BP_3"/>
    <property type="match status" value="1"/>
</dbReference>
<dbReference type="Gene3D" id="1.10.260.40">
    <property type="entry name" value="lambda repressor-like DNA-binding domains"/>
    <property type="match status" value="1"/>
</dbReference>
<dbReference type="SUPFAM" id="SSF53822">
    <property type="entry name" value="Periplasmic binding protein-like I"/>
    <property type="match status" value="1"/>
</dbReference>
<dbReference type="PANTHER" id="PTHR30146">
    <property type="entry name" value="LACI-RELATED TRANSCRIPTIONAL REPRESSOR"/>
    <property type="match status" value="1"/>
</dbReference>
<dbReference type="Pfam" id="PF00356">
    <property type="entry name" value="LacI"/>
    <property type="match status" value="1"/>
</dbReference>